<accession>A0A540NCH9</accession>
<name>A0A540NCH9_MALBA</name>
<gene>
    <name evidence="1" type="ORF">C1H46_006177</name>
</gene>
<dbReference type="AlphaFoldDB" id="A0A540NCH9"/>
<comment type="caution">
    <text evidence="1">The sequence shown here is derived from an EMBL/GenBank/DDBJ whole genome shotgun (WGS) entry which is preliminary data.</text>
</comment>
<reference evidence="1 2" key="1">
    <citation type="journal article" date="2019" name="G3 (Bethesda)">
        <title>Sequencing of a Wild Apple (Malus baccata) Genome Unravels the Differences Between Cultivated and Wild Apple Species Regarding Disease Resistance and Cold Tolerance.</title>
        <authorList>
            <person name="Chen X."/>
        </authorList>
    </citation>
    <scope>NUCLEOTIDE SEQUENCE [LARGE SCALE GENOMIC DNA]</scope>
    <source>
        <strain evidence="2">cv. Shandingzi</strain>
        <tissue evidence="1">Leaves</tissue>
    </source>
</reference>
<dbReference type="EMBL" id="VIEB01000074">
    <property type="protein sequence ID" value="TQE08210.1"/>
    <property type="molecule type" value="Genomic_DNA"/>
</dbReference>
<dbReference type="Proteomes" id="UP000315295">
    <property type="component" value="Unassembled WGS sequence"/>
</dbReference>
<sequence length="49" mass="5834">MEREEACISQNSSHGIRIERLCQYLHAHTEREREDEQGGRLEIQALPWK</sequence>
<evidence type="ECO:0000313" key="2">
    <source>
        <dbReference type="Proteomes" id="UP000315295"/>
    </source>
</evidence>
<evidence type="ECO:0000313" key="1">
    <source>
        <dbReference type="EMBL" id="TQE08210.1"/>
    </source>
</evidence>
<proteinExistence type="predicted"/>
<organism evidence="1 2">
    <name type="scientific">Malus baccata</name>
    <name type="common">Siberian crab apple</name>
    <name type="synonym">Pyrus baccata</name>
    <dbReference type="NCBI Taxonomy" id="106549"/>
    <lineage>
        <taxon>Eukaryota</taxon>
        <taxon>Viridiplantae</taxon>
        <taxon>Streptophyta</taxon>
        <taxon>Embryophyta</taxon>
        <taxon>Tracheophyta</taxon>
        <taxon>Spermatophyta</taxon>
        <taxon>Magnoliopsida</taxon>
        <taxon>eudicotyledons</taxon>
        <taxon>Gunneridae</taxon>
        <taxon>Pentapetalae</taxon>
        <taxon>rosids</taxon>
        <taxon>fabids</taxon>
        <taxon>Rosales</taxon>
        <taxon>Rosaceae</taxon>
        <taxon>Amygdaloideae</taxon>
        <taxon>Maleae</taxon>
        <taxon>Malus</taxon>
    </lineage>
</organism>
<protein>
    <submittedName>
        <fullName evidence="1">Uncharacterized protein</fullName>
    </submittedName>
</protein>
<keyword evidence="2" id="KW-1185">Reference proteome</keyword>